<protein>
    <submittedName>
        <fullName evidence="1">Uncharacterized protein</fullName>
    </submittedName>
</protein>
<reference evidence="1" key="2">
    <citation type="submission" date="2021-02" db="EMBL/GenBank/DDBJ databases">
        <authorList>
            <person name="Kimball J.A."/>
            <person name="Haas M.W."/>
            <person name="Macchietto M."/>
            <person name="Kono T."/>
            <person name="Duquette J."/>
            <person name="Shao M."/>
        </authorList>
    </citation>
    <scope>NUCLEOTIDE SEQUENCE</scope>
    <source>
        <tissue evidence="1">Fresh leaf tissue</tissue>
    </source>
</reference>
<evidence type="ECO:0000313" key="1">
    <source>
        <dbReference type="EMBL" id="KAG8082820.1"/>
    </source>
</evidence>
<proteinExistence type="predicted"/>
<organism evidence="1 2">
    <name type="scientific">Zizania palustris</name>
    <name type="common">Northern wild rice</name>
    <dbReference type="NCBI Taxonomy" id="103762"/>
    <lineage>
        <taxon>Eukaryota</taxon>
        <taxon>Viridiplantae</taxon>
        <taxon>Streptophyta</taxon>
        <taxon>Embryophyta</taxon>
        <taxon>Tracheophyta</taxon>
        <taxon>Spermatophyta</taxon>
        <taxon>Magnoliopsida</taxon>
        <taxon>Liliopsida</taxon>
        <taxon>Poales</taxon>
        <taxon>Poaceae</taxon>
        <taxon>BOP clade</taxon>
        <taxon>Oryzoideae</taxon>
        <taxon>Oryzeae</taxon>
        <taxon>Zizaniinae</taxon>
        <taxon>Zizania</taxon>
    </lineage>
</organism>
<evidence type="ECO:0000313" key="2">
    <source>
        <dbReference type="Proteomes" id="UP000729402"/>
    </source>
</evidence>
<sequence length="193" mass="21234">MRGAKGATIIAVKDTMIIVMKGFVSCLKSFKSGSLQLKKKLQEPEGDKAHFLNDGASFVRAIHKQKKVVKHTERNIRQRALEDKEKIANFKEGSCGERESHETVEINTSRLLAVKAAPKAKVIRLKAKRATLEGNVGRVAGECIANTITLDGAIGMLYESMAHMGTTIRNPCFGVEEPLGPLNELFSRGHVRH</sequence>
<keyword evidence="2" id="KW-1185">Reference proteome</keyword>
<dbReference type="Proteomes" id="UP000729402">
    <property type="component" value="Unassembled WGS sequence"/>
</dbReference>
<dbReference type="EMBL" id="JAAALK010000086">
    <property type="protein sequence ID" value="KAG8082820.1"/>
    <property type="molecule type" value="Genomic_DNA"/>
</dbReference>
<reference evidence="1" key="1">
    <citation type="journal article" date="2021" name="bioRxiv">
        <title>Whole Genome Assembly and Annotation of Northern Wild Rice, Zizania palustris L., Supports a Whole Genome Duplication in the Zizania Genus.</title>
        <authorList>
            <person name="Haas M."/>
            <person name="Kono T."/>
            <person name="Macchietto M."/>
            <person name="Millas R."/>
            <person name="McGilp L."/>
            <person name="Shao M."/>
            <person name="Duquette J."/>
            <person name="Hirsch C.N."/>
            <person name="Kimball J."/>
        </authorList>
    </citation>
    <scope>NUCLEOTIDE SEQUENCE</scope>
    <source>
        <tissue evidence="1">Fresh leaf tissue</tissue>
    </source>
</reference>
<comment type="caution">
    <text evidence="1">The sequence shown here is derived from an EMBL/GenBank/DDBJ whole genome shotgun (WGS) entry which is preliminary data.</text>
</comment>
<gene>
    <name evidence="1" type="ORF">GUJ93_ZPchr0014g46735</name>
</gene>
<dbReference type="AlphaFoldDB" id="A0A8J5SXL6"/>
<accession>A0A8J5SXL6</accession>
<name>A0A8J5SXL6_ZIZPA</name>